<protein>
    <submittedName>
        <fullName evidence="1">Uncharacterized protein</fullName>
    </submittedName>
</protein>
<evidence type="ECO:0000313" key="1">
    <source>
        <dbReference type="EMBL" id="QHT76222.1"/>
    </source>
</evidence>
<accession>A0A6C0H6M2</accession>
<name>A0A6C0H6M2_9ZZZZ</name>
<dbReference type="AlphaFoldDB" id="A0A6C0H6M2"/>
<reference evidence="1" key="1">
    <citation type="journal article" date="2020" name="Nature">
        <title>Giant virus diversity and host interactions through global metagenomics.</title>
        <authorList>
            <person name="Schulz F."/>
            <person name="Roux S."/>
            <person name="Paez-Espino D."/>
            <person name="Jungbluth S."/>
            <person name="Walsh D.A."/>
            <person name="Denef V.J."/>
            <person name="McMahon K.D."/>
            <person name="Konstantinidis K.T."/>
            <person name="Eloe-Fadrosh E.A."/>
            <person name="Kyrpides N.C."/>
            <person name="Woyke T."/>
        </authorList>
    </citation>
    <scope>NUCLEOTIDE SEQUENCE</scope>
    <source>
        <strain evidence="1">GVMAG-M-3300023179-73</strain>
    </source>
</reference>
<dbReference type="EMBL" id="MN739891">
    <property type="protein sequence ID" value="QHT76222.1"/>
    <property type="molecule type" value="Genomic_DNA"/>
</dbReference>
<organism evidence="1">
    <name type="scientific">viral metagenome</name>
    <dbReference type="NCBI Taxonomy" id="1070528"/>
    <lineage>
        <taxon>unclassified sequences</taxon>
        <taxon>metagenomes</taxon>
        <taxon>organismal metagenomes</taxon>
    </lineage>
</organism>
<sequence>MSYETLTFWLYIQQQCGTDIEKFKGLFGSKIDMLPNKVVSSRTIRKVLTVDTIQKEILFRKIWMEYFETKLNGA</sequence>
<proteinExistence type="predicted"/>